<keyword evidence="3" id="KW-1185">Reference proteome</keyword>
<gene>
    <name evidence="2" type="ORF">AFUS01_LOCUS27749</name>
</gene>
<evidence type="ECO:0000313" key="2">
    <source>
        <dbReference type="EMBL" id="CAG7817169.1"/>
    </source>
</evidence>
<feature type="transmembrane region" description="Helical" evidence="1">
    <location>
        <begin position="229"/>
        <end position="250"/>
    </location>
</feature>
<accession>A0A8J2PKA6</accession>
<feature type="transmembrane region" description="Helical" evidence="1">
    <location>
        <begin position="201"/>
        <end position="217"/>
    </location>
</feature>
<organism evidence="2 3">
    <name type="scientific">Allacma fusca</name>
    <dbReference type="NCBI Taxonomy" id="39272"/>
    <lineage>
        <taxon>Eukaryota</taxon>
        <taxon>Metazoa</taxon>
        <taxon>Ecdysozoa</taxon>
        <taxon>Arthropoda</taxon>
        <taxon>Hexapoda</taxon>
        <taxon>Collembola</taxon>
        <taxon>Symphypleona</taxon>
        <taxon>Sminthuridae</taxon>
        <taxon>Allacma</taxon>
    </lineage>
</organism>
<dbReference type="EMBL" id="CAJVCH010387300">
    <property type="protein sequence ID" value="CAG7817169.1"/>
    <property type="molecule type" value="Genomic_DNA"/>
</dbReference>
<dbReference type="AlphaFoldDB" id="A0A8J2PKA6"/>
<feature type="transmembrane region" description="Helical" evidence="1">
    <location>
        <begin position="6"/>
        <end position="24"/>
    </location>
</feature>
<evidence type="ECO:0000256" key="1">
    <source>
        <dbReference type="SAM" id="Phobius"/>
    </source>
</evidence>
<sequence>KKSQWLGYYTIHSLFTIFYIYHLWNFKRHFGEFGLDKYAVIYTFQLMSFTCERVISLFFHIRIDETLQLISALQRYETEAFKELSGALPTFVLFNCAHLMGFLTLIPVIYYLFPDLPVLTFWMCQDGLGFAFAISYEVFFAFFLFLKINIVTNIFLLGLFSLQFHLKRLVSKIEPQGKVPKEYKTLQVLSRVCNSWWQKELIPIFTGLLLVFSVYAFNMTLTQYNALPLVVYTMYPAASLFFLYMVKIFVRIAIVMRISKQFCEDFNRAPKYLRNRKNVMLQKLGESLRPIGIRVGGLGFLDLDLVWIMANNIITGLVFSLQLM</sequence>
<reference evidence="2" key="1">
    <citation type="submission" date="2021-06" db="EMBL/GenBank/DDBJ databases">
        <authorList>
            <person name="Hodson N. C."/>
            <person name="Mongue J. A."/>
            <person name="Jaron S. K."/>
        </authorList>
    </citation>
    <scope>NUCLEOTIDE SEQUENCE</scope>
</reference>
<comment type="caution">
    <text evidence="2">The sequence shown here is derived from an EMBL/GenBank/DDBJ whole genome shotgun (WGS) entry which is preliminary data.</text>
</comment>
<keyword evidence="1" id="KW-0812">Transmembrane</keyword>
<name>A0A8J2PKA6_9HEXA</name>
<proteinExistence type="predicted"/>
<dbReference type="Proteomes" id="UP000708208">
    <property type="component" value="Unassembled WGS sequence"/>
</dbReference>
<feature type="transmembrane region" description="Helical" evidence="1">
    <location>
        <begin position="91"/>
        <end position="113"/>
    </location>
</feature>
<evidence type="ECO:0000313" key="3">
    <source>
        <dbReference type="Proteomes" id="UP000708208"/>
    </source>
</evidence>
<protein>
    <submittedName>
        <fullName evidence="2">Uncharacterized protein</fullName>
    </submittedName>
</protein>
<feature type="transmembrane region" description="Helical" evidence="1">
    <location>
        <begin position="138"/>
        <end position="162"/>
    </location>
</feature>
<feature type="non-terminal residue" evidence="2">
    <location>
        <position position="1"/>
    </location>
</feature>
<keyword evidence="1" id="KW-0472">Membrane</keyword>
<keyword evidence="1" id="KW-1133">Transmembrane helix</keyword>